<keyword evidence="1" id="KW-0472">Membrane</keyword>
<evidence type="ECO:0000256" key="1">
    <source>
        <dbReference type="SAM" id="Phobius"/>
    </source>
</evidence>
<evidence type="ECO:0000313" key="3">
    <source>
        <dbReference type="Proteomes" id="UP000054359"/>
    </source>
</evidence>
<accession>A0A087TXZ3</accession>
<dbReference type="EMBL" id="KK117264">
    <property type="protein sequence ID" value="KFM69982.1"/>
    <property type="molecule type" value="Genomic_DNA"/>
</dbReference>
<dbReference type="Proteomes" id="UP000054359">
    <property type="component" value="Unassembled WGS sequence"/>
</dbReference>
<sequence>MIQSSPLNSRNFLLLIVYIQFFVIGAQRINELEDRNLRRQRVPVQIGEYPEQEHTIRRQNRPEENGDIYEFHRFQHYGFKTPSPHTFSLESMLALLAPLATIPIIASAALSSLATILPTLTTDGMVKGRGKGVVKGRSRREAVLDTLDLMTSFNSSAWDTFAKSPNYPIKRDIRDLDVIQKYLKQMNPKEDYNDEVMASYLQCSGMLSSHNHCLERLVCQFSDRNSRMESLEKDVASLIIYTILNNRHIKAEFKERLRKAAVFGRDSSGRCGFYVCSRNNFRST</sequence>
<evidence type="ECO:0000313" key="2">
    <source>
        <dbReference type="EMBL" id="KFM69982.1"/>
    </source>
</evidence>
<feature type="non-terminal residue" evidence="2">
    <location>
        <position position="284"/>
    </location>
</feature>
<reference evidence="2 3" key="1">
    <citation type="submission" date="2013-11" db="EMBL/GenBank/DDBJ databases">
        <title>Genome sequencing of Stegodyphus mimosarum.</title>
        <authorList>
            <person name="Bechsgaard J."/>
        </authorList>
    </citation>
    <scope>NUCLEOTIDE SEQUENCE [LARGE SCALE GENOMIC DNA]</scope>
</reference>
<dbReference type="OrthoDB" id="6424198at2759"/>
<keyword evidence="3" id="KW-1185">Reference proteome</keyword>
<protein>
    <submittedName>
        <fullName evidence="2">Uncharacterized protein</fullName>
    </submittedName>
</protein>
<dbReference type="AlphaFoldDB" id="A0A087TXZ3"/>
<keyword evidence="1" id="KW-1133">Transmembrane helix</keyword>
<gene>
    <name evidence="2" type="ORF">X975_26018</name>
</gene>
<feature type="transmembrane region" description="Helical" evidence="1">
    <location>
        <begin position="92"/>
        <end position="117"/>
    </location>
</feature>
<proteinExistence type="predicted"/>
<dbReference type="OMA" id="MENELVT"/>
<feature type="transmembrane region" description="Helical" evidence="1">
    <location>
        <begin position="12"/>
        <end position="29"/>
    </location>
</feature>
<name>A0A087TXZ3_STEMI</name>
<organism evidence="2 3">
    <name type="scientific">Stegodyphus mimosarum</name>
    <name type="common">African social velvet spider</name>
    <dbReference type="NCBI Taxonomy" id="407821"/>
    <lineage>
        <taxon>Eukaryota</taxon>
        <taxon>Metazoa</taxon>
        <taxon>Ecdysozoa</taxon>
        <taxon>Arthropoda</taxon>
        <taxon>Chelicerata</taxon>
        <taxon>Arachnida</taxon>
        <taxon>Araneae</taxon>
        <taxon>Araneomorphae</taxon>
        <taxon>Entelegynae</taxon>
        <taxon>Eresoidea</taxon>
        <taxon>Eresidae</taxon>
        <taxon>Stegodyphus</taxon>
    </lineage>
</organism>
<keyword evidence="1" id="KW-0812">Transmembrane</keyword>